<evidence type="ECO:0000259" key="5">
    <source>
        <dbReference type="Pfam" id="PF08479"/>
    </source>
</evidence>
<dbReference type="Pfam" id="PF08479">
    <property type="entry name" value="POTRA_2"/>
    <property type="match status" value="1"/>
</dbReference>
<dbReference type="GO" id="GO:0046819">
    <property type="term" value="P:protein secretion by the type V secretion system"/>
    <property type="evidence" value="ECO:0007669"/>
    <property type="project" value="TreeGrafter"/>
</dbReference>
<dbReference type="PANTHER" id="PTHR34597:SF3">
    <property type="entry name" value="OUTER MEMBRANE TRANSPORTER CDIB"/>
    <property type="match status" value="1"/>
</dbReference>
<evidence type="ECO:0000259" key="6">
    <source>
        <dbReference type="Pfam" id="PF17287"/>
    </source>
</evidence>
<dbReference type="InterPro" id="IPR013686">
    <property type="entry name" value="Polypept-transport_assoc_ShlB"/>
</dbReference>
<comment type="caution">
    <text evidence="7">The sequence shown here is derived from an EMBL/GenBank/DDBJ whole genome shotgun (WGS) entry which is preliminary data.</text>
</comment>
<proteinExistence type="predicted"/>
<dbReference type="Gene3D" id="2.40.160.50">
    <property type="entry name" value="membrane protein fhac: a member of the omp85/tpsb transporter family"/>
    <property type="match status" value="1"/>
</dbReference>
<dbReference type="InterPro" id="IPR005565">
    <property type="entry name" value="Hemolysn_activator_HlyB_C"/>
</dbReference>
<keyword evidence="8" id="KW-1185">Reference proteome</keyword>
<dbReference type="InterPro" id="IPR035251">
    <property type="entry name" value="ShlB_POTRA"/>
</dbReference>
<evidence type="ECO:0000256" key="3">
    <source>
        <dbReference type="ARBA" id="ARBA00023237"/>
    </source>
</evidence>
<sequence length="554" mass="60426">MLLSSVAQAASPDLAQQQLLLQQERERVQREQLESRPDVRLEAPVADDSLRLPVSETPCFRIDEIQLVGEHADDFQWTLRAANPSRDPALGRCLGARGINLSIKRIQDAIVARGFITTRVLAESQDLNSGRLVLTLIPGVIDAIRVAPGSSPLANVGSAVPAQPGDLLNLRDIEQGLENLKRAPTAEADIQIEPARRESAGPGASDLVIHWRQRFPARLSLSLDDSGSESTGKYQGSVAVSLDHLWHANDLFHASYAHDLGGGNKGSKGTEGHSLHYSVPFGYWSLAATLNSYDYYQSVAGANQTYRYSGTSENSQVKLTWLAYRDAMRKSHVSLAGWERASSNFIDDTEVLVQRRRMAGWEVSLGHREHLGAGSLDAGLTYKRGTGARDSLPAPEEAFGEGTSQPQLITAHAQLSLPFALGDWRLRYQPSWRAQWNRTRLIPQDRFSIGGRYTVRGFDGENILSAERGWLVRQELALALGQTGQEAFMAIDHGQVGGPSAENLIGTHLTGGALGIRGGYRGFTYEGFIAAPLDKPAQFSTADVTGGFNLNWSI</sequence>
<organism evidence="7 8">
    <name type="scientific">Pseudomonas flexibilis</name>
    <dbReference type="NCBI Taxonomy" id="706570"/>
    <lineage>
        <taxon>Bacteria</taxon>
        <taxon>Pseudomonadati</taxon>
        <taxon>Pseudomonadota</taxon>
        <taxon>Gammaproteobacteria</taxon>
        <taxon>Pseudomonadales</taxon>
        <taxon>Pseudomonadaceae</taxon>
        <taxon>Pseudomonas</taxon>
    </lineage>
</organism>
<gene>
    <name evidence="7" type="ORF">PT85_06555</name>
</gene>
<dbReference type="PIRSF" id="PIRSF029745">
    <property type="entry name" value="FhaC"/>
    <property type="match status" value="1"/>
</dbReference>
<evidence type="ECO:0000256" key="1">
    <source>
        <dbReference type="ARBA" id="ARBA00022452"/>
    </source>
</evidence>
<dbReference type="Gene3D" id="3.10.20.310">
    <property type="entry name" value="membrane protein fhac"/>
    <property type="match status" value="1"/>
</dbReference>
<dbReference type="Pfam" id="PF17287">
    <property type="entry name" value="POTRA_3"/>
    <property type="match status" value="1"/>
</dbReference>
<dbReference type="EMBL" id="JTAK01000002">
    <property type="protein sequence ID" value="KHO65998.1"/>
    <property type="molecule type" value="Genomic_DNA"/>
</dbReference>
<keyword evidence="1" id="KW-0472">Membrane</keyword>
<evidence type="ECO:0000313" key="7">
    <source>
        <dbReference type="EMBL" id="KHO65998.1"/>
    </source>
</evidence>
<accession>A0A0B3BNB6</accession>
<dbReference type="GO" id="GO:0098046">
    <property type="term" value="C:type V protein secretion system complex"/>
    <property type="evidence" value="ECO:0007669"/>
    <property type="project" value="TreeGrafter"/>
</dbReference>
<keyword evidence="1" id="KW-1134">Transmembrane beta strand</keyword>
<feature type="domain" description="Haemolysin activator HlyB C-terminal" evidence="4">
    <location>
        <begin position="203"/>
        <end position="518"/>
    </location>
</feature>
<dbReference type="Proteomes" id="UP000030980">
    <property type="component" value="Unassembled WGS sequence"/>
</dbReference>
<name>A0A0B3BNB6_9PSED</name>
<dbReference type="InterPro" id="IPR051544">
    <property type="entry name" value="TPS_OM_transporter"/>
</dbReference>
<evidence type="ECO:0000256" key="2">
    <source>
        <dbReference type="ARBA" id="ARBA00022692"/>
    </source>
</evidence>
<dbReference type="Pfam" id="PF03865">
    <property type="entry name" value="ShlB"/>
    <property type="match status" value="1"/>
</dbReference>
<protein>
    <submittedName>
        <fullName evidence="7">Membrane protein</fullName>
    </submittedName>
</protein>
<evidence type="ECO:0000259" key="4">
    <source>
        <dbReference type="Pfam" id="PF03865"/>
    </source>
</evidence>
<feature type="domain" description="ShlB POTRA" evidence="6">
    <location>
        <begin position="141"/>
        <end position="194"/>
    </location>
</feature>
<dbReference type="InterPro" id="IPR027282">
    <property type="entry name" value="TPS"/>
</dbReference>
<keyword evidence="2" id="KW-0812">Transmembrane</keyword>
<feature type="domain" description="Polypeptide-transport-associated ShlB-type" evidence="5">
    <location>
        <begin position="60"/>
        <end position="139"/>
    </location>
</feature>
<dbReference type="PANTHER" id="PTHR34597">
    <property type="entry name" value="SLR1661 PROTEIN"/>
    <property type="match status" value="1"/>
</dbReference>
<evidence type="ECO:0000313" key="8">
    <source>
        <dbReference type="Proteomes" id="UP000030980"/>
    </source>
</evidence>
<dbReference type="AlphaFoldDB" id="A0A0B3BNB6"/>
<dbReference type="GO" id="GO:0008320">
    <property type="term" value="F:protein transmembrane transporter activity"/>
    <property type="evidence" value="ECO:0007669"/>
    <property type="project" value="TreeGrafter"/>
</dbReference>
<dbReference type="STRING" id="706570.PT85_06555"/>
<keyword evidence="3" id="KW-0998">Cell outer membrane</keyword>
<reference evidence="7 8" key="1">
    <citation type="submission" date="2014-11" db="EMBL/GenBank/DDBJ databases">
        <title>Genome sequence of Pseudomonas tuomuerensis JCM 14085.</title>
        <authorList>
            <person name="Shin S.-K."/>
            <person name="Yi H."/>
        </authorList>
    </citation>
    <scope>NUCLEOTIDE SEQUENCE [LARGE SCALE GENOMIC DNA]</scope>
    <source>
        <strain evidence="7 8">JCM 14085</strain>
    </source>
</reference>